<feature type="transmembrane region" description="Helical" evidence="1">
    <location>
        <begin position="12"/>
        <end position="34"/>
    </location>
</feature>
<organism evidence="2">
    <name type="scientific">marine sediment metagenome</name>
    <dbReference type="NCBI Taxonomy" id="412755"/>
    <lineage>
        <taxon>unclassified sequences</taxon>
        <taxon>metagenomes</taxon>
        <taxon>ecological metagenomes</taxon>
    </lineage>
</organism>
<dbReference type="EMBL" id="BARW01032374">
    <property type="protein sequence ID" value="GAJ12553.1"/>
    <property type="molecule type" value="Genomic_DNA"/>
</dbReference>
<gene>
    <name evidence="2" type="ORF">S12H4_51258</name>
</gene>
<sequence length="51" mass="5281">MISTVTTTITVATLTFGSTLGAMSTVLLILLLAAKELVLADSRKALVAFGR</sequence>
<proteinExistence type="predicted"/>
<reference evidence="2" key="1">
    <citation type="journal article" date="2014" name="Front. Microbiol.">
        <title>High frequency of phylogenetically diverse reductive dehalogenase-homologous genes in deep subseafloor sedimentary metagenomes.</title>
        <authorList>
            <person name="Kawai M."/>
            <person name="Futagami T."/>
            <person name="Toyoda A."/>
            <person name="Takaki Y."/>
            <person name="Nishi S."/>
            <person name="Hori S."/>
            <person name="Arai W."/>
            <person name="Tsubouchi T."/>
            <person name="Morono Y."/>
            <person name="Uchiyama I."/>
            <person name="Ito T."/>
            <person name="Fujiyama A."/>
            <person name="Inagaki F."/>
            <person name="Takami H."/>
        </authorList>
    </citation>
    <scope>NUCLEOTIDE SEQUENCE</scope>
    <source>
        <strain evidence="2">Expedition CK06-06</strain>
    </source>
</reference>
<comment type="caution">
    <text evidence="2">The sequence shown here is derived from an EMBL/GenBank/DDBJ whole genome shotgun (WGS) entry which is preliminary data.</text>
</comment>
<accession>X1U4R8</accession>
<keyword evidence="1" id="KW-0472">Membrane</keyword>
<evidence type="ECO:0000256" key="1">
    <source>
        <dbReference type="SAM" id="Phobius"/>
    </source>
</evidence>
<name>X1U4R8_9ZZZZ</name>
<keyword evidence="1" id="KW-1133">Transmembrane helix</keyword>
<evidence type="ECO:0000313" key="2">
    <source>
        <dbReference type="EMBL" id="GAJ12553.1"/>
    </source>
</evidence>
<protein>
    <submittedName>
        <fullName evidence="2">Uncharacterized protein</fullName>
    </submittedName>
</protein>
<dbReference type="AlphaFoldDB" id="X1U4R8"/>
<feature type="non-terminal residue" evidence="2">
    <location>
        <position position="51"/>
    </location>
</feature>
<keyword evidence="1" id="KW-0812">Transmembrane</keyword>